<feature type="signal peptide" evidence="1">
    <location>
        <begin position="1"/>
        <end position="18"/>
    </location>
</feature>
<accession>A0A9D4IC09</accession>
<comment type="caution">
    <text evidence="2">The sequence shown here is derived from an EMBL/GenBank/DDBJ whole genome shotgun (WGS) entry which is preliminary data.</text>
</comment>
<evidence type="ECO:0000313" key="3">
    <source>
        <dbReference type="Proteomes" id="UP000828390"/>
    </source>
</evidence>
<sequence>MIRGLLIVGFILGGEVLGQENACYTTNRFEYEHKVLEKLVFLETFIAGANERIAALERQLQDT</sequence>
<dbReference type="AlphaFoldDB" id="A0A9D4IC09"/>
<feature type="chain" id="PRO_5038912776" evidence="1">
    <location>
        <begin position="19"/>
        <end position="63"/>
    </location>
</feature>
<evidence type="ECO:0000256" key="1">
    <source>
        <dbReference type="SAM" id="SignalP"/>
    </source>
</evidence>
<name>A0A9D4IC09_DREPO</name>
<dbReference type="Proteomes" id="UP000828390">
    <property type="component" value="Unassembled WGS sequence"/>
</dbReference>
<keyword evidence="3" id="KW-1185">Reference proteome</keyword>
<reference evidence="2" key="2">
    <citation type="submission" date="2020-11" db="EMBL/GenBank/DDBJ databases">
        <authorList>
            <person name="McCartney M.A."/>
            <person name="Auch B."/>
            <person name="Kono T."/>
            <person name="Mallez S."/>
            <person name="Becker A."/>
            <person name="Gohl D.M."/>
            <person name="Silverstein K.A.T."/>
            <person name="Koren S."/>
            <person name="Bechman K.B."/>
            <person name="Herman A."/>
            <person name="Abrahante J.E."/>
            <person name="Garbe J."/>
        </authorList>
    </citation>
    <scope>NUCLEOTIDE SEQUENCE</scope>
    <source>
        <strain evidence="2">Duluth1</strain>
        <tissue evidence="2">Whole animal</tissue>
    </source>
</reference>
<reference evidence="2" key="1">
    <citation type="journal article" date="2019" name="bioRxiv">
        <title>The Genome of the Zebra Mussel, Dreissena polymorpha: A Resource for Invasive Species Research.</title>
        <authorList>
            <person name="McCartney M.A."/>
            <person name="Auch B."/>
            <person name="Kono T."/>
            <person name="Mallez S."/>
            <person name="Zhang Y."/>
            <person name="Obille A."/>
            <person name="Becker A."/>
            <person name="Abrahante J.E."/>
            <person name="Garbe J."/>
            <person name="Badalamenti J.P."/>
            <person name="Herman A."/>
            <person name="Mangelson H."/>
            <person name="Liachko I."/>
            <person name="Sullivan S."/>
            <person name="Sone E.D."/>
            <person name="Koren S."/>
            <person name="Silverstein K.A.T."/>
            <person name="Beckman K.B."/>
            <person name="Gohl D.M."/>
        </authorList>
    </citation>
    <scope>NUCLEOTIDE SEQUENCE</scope>
    <source>
        <strain evidence="2">Duluth1</strain>
        <tissue evidence="2">Whole animal</tissue>
    </source>
</reference>
<dbReference type="EMBL" id="JAIWYP010000010">
    <property type="protein sequence ID" value="KAH3754463.1"/>
    <property type="molecule type" value="Genomic_DNA"/>
</dbReference>
<organism evidence="2 3">
    <name type="scientific">Dreissena polymorpha</name>
    <name type="common">Zebra mussel</name>
    <name type="synonym">Mytilus polymorpha</name>
    <dbReference type="NCBI Taxonomy" id="45954"/>
    <lineage>
        <taxon>Eukaryota</taxon>
        <taxon>Metazoa</taxon>
        <taxon>Spiralia</taxon>
        <taxon>Lophotrochozoa</taxon>
        <taxon>Mollusca</taxon>
        <taxon>Bivalvia</taxon>
        <taxon>Autobranchia</taxon>
        <taxon>Heteroconchia</taxon>
        <taxon>Euheterodonta</taxon>
        <taxon>Imparidentia</taxon>
        <taxon>Neoheterodontei</taxon>
        <taxon>Myida</taxon>
        <taxon>Dreissenoidea</taxon>
        <taxon>Dreissenidae</taxon>
        <taxon>Dreissena</taxon>
    </lineage>
</organism>
<evidence type="ECO:0000313" key="2">
    <source>
        <dbReference type="EMBL" id="KAH3754463.1"/>
    </source>
</evidence>
<keyword evidence="1" id="KW-0732">Signal</keyword>
<protein>
    <submittedName>
        <fullName evidence="2">Uncharacterized protein</fullName>
    </submittedName>
</protein>
<proteinExistence type="predicted"/>
<gene>
    <name evidence="2" type="ORF">DPMN_189138</name>
</gene>